<evidence type="ECO:0000313" key="7">
    <source>
        <dbReference type="EMBL" id="KAA9404712.1"/>
    </source>
</evidence>
<keyword evidence="4" id="KW-0378">Hydrolase</keyword>
<dbReference type="GO" id="GO:0004519">
    <property type="term" value="F:endonuclease activity"/>
    <property type="evidence" value="ECO:0007669"/>
    <property type="project" value="UniProtKB-KW"/>
</dbReference>
<keyword evidence="1" id="KW-1277">Toxin-antitoxin system</keyword>
<gene>
    <name evidence="7" type="ORF">EGO51_18595</name>
</gene>
<evidence type="ECO:0000256" key="6">
    <source>
        <dbReference type="ARBA" id="ARBA00023016"/>
    </source>
</evidence>
<evidence type="ECO:0000256" key="5">
    <source>
        <dbReference type="ARBA" id="ARBA00022884"/>
    </source>
</evidence>
<dbReference type="Proteomes" id="UP000326244">
    <property type="component" value="Unassembled WGS sequence"/>
</dbReference>
<keyword evidence="5" id="KW-0694">RNA-binding</keyword>
<keyword evidence="2" id="KW-0540">Nuclease</keyword>
<name>A0A5J5LEN7_HALHI</name>
<dbReference type="GO" id="GO:0003729">
    <property type="term" value="F:mRNA binding"/>
    <property type="evidence" value="ECO:0007669"/>
    <property type="project" value="InterPro"/>
</dbReference>
<dbReference type="EMBL" id="RQWK01000003">
    <property type="protein sequence ID" value="KAA9404712.1"/>
    <property type="molecule type" value="Genomic_DNA"/>
</dbReference>
<dbReference type="InterPro" id="IPR012933">
    <property type="entry name" value="HicA_mRNA_interferase"/>
</dbReference>
<organism evidence="7 8">
    <name type="scientific">Haloarcula hispanica</name>
    <dbReference type="NCBI Taxonomy" id="51589"/>
    <lineage>
        <taxon>Archaea</taxon>
        <taxon>Methanobacteriati</taxon>
        <taxon>Methanobacteriota</taxon>
        <taxon>Stenosarchaea group</taxon>
        <taxon>Halobacteria</taxon>
        <taxon>Halobacteriales</taxon>
        <taxon>Haloarculaceae</taxon>
        <taxon>Haloarcula</taxon>
    </lineage>
</organism>
<dbReference type="AlphaFoldDB" id="A0A5J5LEN7"/>
<evidence type="ECO:0000256" key="3">
    <source>
        <dbReference type="ARBA" id="ARBA00022759"/>
    </source>
</evidence>
<dbReference type="InterPro" id="IPR038570">
    <property type="entry name" value="HicA_sf"/>
</dbReference>
<proteinExistence type="predicted"/>
<keyword evidence="3" id="KW-0255">Endonuclease</keyword>
<evidence type="ECO:0000256" key="2">
    <source>
        <dbReference type="ARBA" id="ARBA00022722"/>
    </source>
</evidence>
<dbReference type="RefSeq" id="WP_079980880.1">
    <property type="nucleotide sequence ID" value="NZ_RQWK01000003.1"/>
</dbReference>
<accession>A0A5J5LEN7</accession>
<evidence type="ECO:0000313" key="8">
    <source>
        <dbReference type="Proteomes" id="UP000326244"/>
    </source>
</evidence>
<keyword evidence="6" id="KW-0346">Stress response</keyword>
<protein>
    <submittedName>
        <fullName evidence="7">Type II toxin-antitoxin system HicA family toxin</fullName>
    </submittedName>
</protein>
<dbReference type="Pfam" id="PF07927">
    <property type="entry name" value="HicA_toxin"/>
    <property type="match status" value="1"/>
</dbReference>
<dbReference type="GO" id="GO:0016787">
    <property type="term" value="F:hydrolase activity"/>
    <property type="evidence" value="ECO:0007669"/>
    <property type="project" value="UniProtKB-KW"/>
</dbReference>
<sequence length="83" mass="9461">MTRRDFSGREIAKVLINEWGFEPAGGHGSHRVLYYEHPDNPADRRRVTVPMHDSISTGTLRDIADQAGADSFQEFCREVNRCL</sequence>
<evidence type="ECO:0000256" key="1">
    <source>
        <dbReference type="ARBA" id="ARBA00022649"/>
    </source>
</evidence>
<evidence type="ECO:0000256" key="4">
    <source>
        <dbReference type="ARBA" id="ARBA00022801"/>
    </source>
</evidence>
<comment type="caution">
    <text evidence="7">The sequence shown here is derived from an EMBL/GenBank/DDBJ whole genome shotgun (WGS) entry which is preliminary data.</text>
</comment>
<dbReference type="SUPFAM" id="SSF54786">
    <property type="entry name" value="YcfA/nrd intein domain"/>
    <property type="match status" value="1"/>
</dbReference>
<reference evidence="7 8" key="1">
    <citation type="submission" date="2018-11" db="EMBL/GenBank/DDBJ databases">
        <title>Genomic analysis of Haloarcula hispanica CBA1121.</title>
        <authorList>
            <person name="Kim Y.B."/>
            <person name="Roh S.W."/>
        </authorList>
    </citation>
    <scope>NUCLEOTIDE SEQUENCE [LARGE SCALE GENOMIC DNA]</scope>
    <source>
        <strain evidence="7 8">CBA1121</strain>
    </source>
</reference>
<dbReference type="Gene3D" id="3.30.920.30">
    <property type="entry name" value="Hypothetical protein"/>
    <property type="match status" value="1"/>
</dbReference>
<dbReference type="GeneID" id="31401459"/>